<dbReference type="AlphaFoldDB" id="A0A0C6FK31"/>
<evidence type="ECO:0000313" key="3">
    <source>
        <dbReference type="Proteomes" id="UP000061432"/>
    </source>
</evidence>
<dbReference type="InterPro" id="IPR000182">
    <property type="entry name" value="GNAT_dom"/>
</dbReference>
<name>A0A0C6FK31_9HYPH</name>
<reference evidence="2 3" key="1">
    <citation type="journal article" date="2015" name="Genome Announc.">
        <title>Complete Genome Sequence of Methylobacterium aquaticum Strain 22A, Isolated from Racomitrium japonicum Moss.</title>
        <authorList>
            <person name="Tani A."/>
            <person name="Ogura Y."/>
            <person name="Hayashi T."/>
            <person name="Kimbara K."/>
        </authorList>
    </citation>
    <scope>NUCLEOTIDE SEQUENCE [LARGE SCALE GENOMIC DNA]</scope>
    <source>
        <strain evidence="2 3">MA-22A</strain>
        <plasmid evidence="3">Plasmid pMaq22A_1p DNA</plasmid>
    </source>
</reference>
<dbReference type="Gene3D" id="3.40.630.30">
    <property type="match status" value="1"/>
</dbReference>
<protein>
    <submittedName>
        <fullName evidence="2">GCN5-related N-acetyltransferase</fullName>
    </submittedName>
</protein>
<dbReference type="Pfam" id="PF13508">
    <property type="entry name" value="Acetyltransf_7"/>
    <property type="match status" value="1"/>
</dbReference>
<dbReference type="PROSITE" id="PS51186">
    <property type="entry name" value="GNAT"/>
    <property type="match status" value="1"/>
</dbReference>
<dbReference type="OrthoDB" id="9805924at2"/>
<dbReference type="Proteomes" id="UP000061432">
    <property type="component" value="Plasmid pMaq22A_1p"/>
</dbReference>
<reference evidence="3" key="2">
    <citation type="submission" date="2015-01" db="EMBL/GenBank/DDBJ databases">
        <title>Complete genome sequence of Methylobacterium aquaticum strain 22A.</title>
        <authorList>
            <person name="Tani A."/>
            <person name="Ogura Y."/>
            <person name="Hayashi T."/>
        </authorList>
    </citation>
    <scope>NUCLEOTIDE SEQUENCE [LARGE SCALE GENOMIC DNA]</scope>
    <source>
        <strain evidence="3">MA-22A</strain>
        <plasmid evidence="3">Plasmid pMaq22A_1p DNA</plasmid>
    </source>
</reference>
<keyword evidence="2" id="KW-0614">Plasmid</keyword>
<gene>
    <name evidence="2" type="ORF">Maq22A_1p32450</name>
</gene>
<dbReference type="CDD" id="cd04301">
    <property type="entry name" value="NAT_SF"/>
    <property type="match status" value="1"/>
</dbReference>
<evidence type="ECO:0000259" key="1">
    <source>
        <dbReference type="PROSITE" id="PS51186"/>
    </source>
</evidence>
<feature type="domain" description="N-acetyltransferase" evidence="1">
    <location>
        <begin position="38"/>
        <end position="171"/>
    </location>
</feature>
<evidence type="ECO:0000313" key="2">
    <source>
        <dbReference type="EMBL" id="BAQ48803.1"/>
    </source>
</evidence>
<proteinExistence type="predicted"/>
<accession>A0A0C6FK31</accession>
<dbReference type="EMBL" id="AP014705">
    <property type="protein sequence ID" value="BAQ48803.1"/>
    <property type="molecule type" value="Genomic_DNA"/>
</dbReference>
<sequence length="180" mass="19563">MASPAGSLRLFGGLALCPIRPSDQGFLLQLFIESRPWLSLVDLDRDALQALYEQQYRVLRAGLESVYPEHLDFIVERTGQAVGRLVVDLGYADWRITELAIVQAARGKGIGTDLVRSLQAAAESVRLPITLSTPMAGATDGRSLYERLGFQVTAVRPPLYEMAWVPACLRAPQPAGLAAG</sequence>
<dbReference type="SUPFAM" id="SSF55729">
    <property type="entry name" value="Acyl-CoA N-acyltransferases (Nat)"/>
    <property type="match status" value="1"/>
</dbReference>
<dbReference type="KEGG" id="maqu:Maq22A_1p32450"/>
<dbReference type="InterPro" id="IPR016181">
    <property type="entry name" value="Acyl_CoA_acyltransferase"/>
</dbReference>
<dbReference type="RefSeq" id="WP_060849993.1">
    <property type="nucleotide sequence ID" value="NZ_AP014705.1"/>
</dbReference>
<dbReference type="PATRIC" id="fig|270351.10.peg.5806"/>
<geneLocation type="plasmid" evidence="3">
    <name>pMaq22A_1p DNA</name>
</geneLocation>
<organism evidence="2 3">
    <name type="scientific">Methylobacterium aquaticum</name>
    <dbReference type="NCBI Taxonomy" id="270351"/>
    <lineage>
        <taxon>Bacteria</taxon>
        <taxon>Pseudomonadati</taxon>
        <taxon>Pseudomonadota</taxon>
        <taxon>Alphaproteobacteria</taxon>
        <taxon>Hyphomicrobiales</taxon>
        <taxon>Methylobacteriaceae</taxon>
        <taxon>Methylobacterium</taxon>
    </lineage>
</organism>
<keyword evidence="2" id="KW-0808">Transferase</keyword>
<dbReference type="GO" id="GO:0016747">
    <property type="term" value="F:acyltransferase activity, transferring groups other than amino-acyl groups"/>
    <property type="evidence" value="ECO:0007669"/>
    <property type="project" value="InterPro"/>
</dbReference>